<dbReference type="InterPro" id="IPR024344">
    <property type="entry name" value="MDMPI_metal-binding"/>
</dbReference>
<dbReference type="GO" id="GO:0046872">
    <property type="term" value="F:metal ion binding"/>
    <property type="evidence" value="ECO:0007669"/>
    <property type="project" value="InterPro"/>
</dbReference>
<dbReference type="STRING" id="1586287.BBK82_46325"/>
<dbReference type="SUPFAM" id="SSF109854">
    <property type="entry name" value="DinB/YfiT-like putative metalloenzymes"/>
    <property type="match status" value="1"/>
</dbReference>
<dbReference type="Pfam" id="PF11716">
    <property type="entry name" value="MDMPI_N"/>
    <property type="match status" value="1"/>
</dbReference>
<reference evidence="2 3" key="1">
    <citation type="submission" date="2016-07" db="EMBL/GenBank/DDBJ databases">
        <title>Complete genome sequence of the Lentzea guizhouensis DHS C013.</title>
        <authorList>
            <person name="Cao C."/>
        </authorList>
    </citation>
    <scope>NUCLEOTIDE SEQUENCE [LARGE SCALE GENOMIC DNA]</scope>
    <source>
        <strain evidence="2 3">DHS C013</strain>
    </source>
</reference>
<sequence length="188" mass="19596">MYDLSPAADRLAEIVRNVTDGDLKAPTPCPEYTVGDLLDHVNGLSVAFTMAALKTPLEGTASGDATRLPLDFRESIPARLGELAAAWRAPQAWEGMTAAGGVDLPGEVAAGVALDEIVLHGWDLARATGQPFEVDPGLLEVVHGFVSSIGPEDRDGSLFGAAVEVGSNAPLLDRVLGLSGRDPSWKLG</sequence>
<evidence type="ECO:0000313" key="3">
    <source>
        <dbReference type="Proteomes" id="UP000093053"/>
    </source>
</evidence>
<dbReference type="EMBL" id="CP016793">
    <property type="protein sequence ID" value="ANZ42256.1"/>
    <property type="molecule type" value="Genomic_DNA"/>
</dbReference>
<dbReference type="Gene3D" id="1.20.120.450">
    <property type="entry name" value="dinb family like domain"/>
    <property type="match status" value="1"/>
</dbReference>
<dbReference type="AlphaFoldDB" id="A0A1B2HX18"/>
<dbReference type="RefSeq" id="WP_065920587.1">
    <property type="nucleotide sequence ID" value="NZ_CP016793.1"/>
</dbReference>
<evidence type="ECO:0000259" key="1">
    <source>
        <dbReference type="Pfam" id="PF11716"/>
    </source>
</evidence>
<organism evidence="2 3">
    <name type="scientific">Lentzea guizhouensis</name>
    <dbReference type="NCBI Taxonomy" id="1586287"/>
    <lineage>
        <taxon>Bacteria</taxon>
        <taxon>Bacillati</taxon>
        <taxon>Actinomycetota</taxon>
        <taxon>Actinomycetes</taxon>
        <taxon>Pseudonocardiales</taxon>
        <taxon>Pseudonocardiaceae</taxon>
        <taxon>Lentzea</taxon>
    </lineage>
</organism>
<name>A0A1B2HX18_9PSEU</name>
<dbReference type="NCBIfam" id="TIGR03086">
    <property type="entry name" value="TIGR03086 family metal-binding protein"/>
    <property type="match status" value="1"/>
</dbReference>
<evidence type="ECO:0000313" key="2">
    <source>
        <dbReference type="EMBL" id="ANZ42256.1"/>
    </source>
</evidence>
<feature type="domain" description="Mycothiol-dependent maleylpyruvate isomerase metal-binding" evidence="1">
    <location>
        <begin position="5"/>
        <end position="125"/>
    </location>
</feature>
<dbReference type="NCBIfam" id="TIGR03083">
    <property type="entry name" value="maleylpyruvate isomerase family mycothiol-dependent enzyme"/>
    <property type="match status" value="1"/>
</dbReference>
<gene>
    <name evidence="2" type="ORF">BBK82_46325</name>
</gene>
<protein>
    <submittedName>
        <fullName evidence="2">TIGR03086 family protein</fullName>
    </submittedName>
</protein>
<dbReference type="InterPro" id="IPR017520">
    <property type="entry name" value="CHP03086"/>
</dbReference>
<dbReference type="KEGG" id="led:BBK82_46325"/>
<dbReference type="Proteomes" id="UP000093053">
    <property type="component" value="Chromosome"/>
</dbReference>
<dbReference type="InterPro" id="IPR017517">
    <property type="entry name" value="Maleyloyr_isom"/>
</dbReference>
<proteinExistence type="predicted"/>
<accession>A0A1B2HX18</accession>
<keyword evidence="3" id="KW-1185">Reference proteome</keyword>
<dbReference type="OrthoDB" id="5185819at2"/>
<dbReference type="InterPro" id="IPR034660">
    <property type="entry name" value="DinB/YfiT-like"/>
</dbReference>